<protein>
    <submittedName>
        <fullName evidence="2">DUF3710 domain-containing protein</fullName>
    </submittedName>
</protein>
<feature type="region of interest" description="Disordered" evidence="1">
    <location>
        <begin position="208"/>
        <end position="231"/>
    </location>
</feature>
<dbReference type="Pfam" id="PF12502">
    <property type="entry name" value="DUF3710"/>
    <property type="match status" value="1"/>
</dbReference>
<dbReference type="AlphaFoldDB" id="A0A4P6KC91"/>
<feature type="compositionally biased region" description="Basic and acidic residues" evidence="1">
    <location>
        <begin position="26"/>
        <end position="37"/>
    </location>
</feature>
<dbReference type="KEGG" id="ltr:EVS81_00560"/>
<dbReference type="Proteomes" id="UP000289260">
    <property type="component" value="Chromosome"/>
</dbReference>
<feature type="compositionally biased region" description="Basic and acidic residues" evidence="1">
    <location>
        <begin position="1"/>
        <end position="19"/>
    </location>
</feature>
<organism evidence="2 3">
    <name type="scientific">Leucobacter triazinivorans</name>
    <dbReference type="NCBI Taxonomy" id="1784719"/>
    <lineage>
        <taxon>Bacteria</taxon>
        <taxon>Bacillati</taxon>
        <taxon>Actinomycetota</taxon>
        <taxon>Actinomycetes</taxon>
        <taxon>Micrococcales</taxon>
        <taxon>Microbacteriaceae</taxon>
        <taxon>Leucobacter</taxon>
    </lineage>
</organism>
<proteinExistence type="predicted"/>
<evidence type="ECO:0000256" key="1">
    <source>
        <dbReference type="SAM" id="MobiDB-lite"/>
    </source>
</evidence>
<accession>A0A4P6KC91</accession>
<reference evidence="2 3" key="1">
    <citation type="submission" date="2019-02" db="EMBL/GenBank/DDBJ databases">
        <authorList>
            <person name="Sun L."/>
            <person name="Pan D."/>
            <person name="Wu X."/>
        </authorList>
    </citation>
    <scope>NUCLEOTIDE SEQUENCE [LARGE SCALE GENOMIC DNA]</scope>
    <source>
        <strain evidence="2 3">JW-1</strain>
    </source>
</reference>
<keyword evidence="3" id="KW-1185">Reference proteome</keyword>
<feature type="region of interest" description="Disordered" evidence="1">
    <location>
        <begin position="1"/>
        <end position="43"/>
    </location>
</feature>
<name>A0A4P6KC91_9MICO</name>
<dbReference type="EMBL" id="CP035806">
    <property type="protein sequence ID" value="QBE47511.1"/>
    <property type="molecule type" value="Genomic_DNA"/>
</dbReference>
<dbReference type="InterPro" id="IPR022183">
    <property type="entry name" value="DUF3710"/>
</dbReference>
<dbReference type="OrthoDB" id="8480367at2"/>
<sequence>MRKMSEAEQREGDEIELREPAAVASDDAKSAPEDRADAGPFDASEVPAMRPYVDLGGIKVAPREGLQLRLEVDERANRVVAVSLEYAESLLQVQAFAAPKSTGLWHGVRGELAQQMTGQGAAVSEEAGALGPELLVRSQASAEQGGGTRIVRFIAVDGPRWMLRGVIMGKAAVDSAARDSVIDLFRELVVVRGEQPMPPSELLPLKVPAGVQAQRQPQAQAADPQGEATQA</sequence>
<gene>
    <name evidence="2" type="ORF">EVS81_00560</name>
</gene>
<evidence type="ECO:0000313" key="2">
    <source>
        <dbReference type="EMBL" id="QBE47511.1"/>
    </source>
</evidence>
<evidence type="ECO:0000313" key="3">
    <source>
        <dbReference type="Proteomes" id="UP000289260"/>
    </source>
</evidence>